<organism evidence="2 3">
    <name type="scientific">Uliginosibacterium silvisoli</name>
    <dbReference type="NCBI Taxonomy" id="3114758"/>
    <lineage>
        <taxon>Bacteria</taxon>
        <taxon>Pseudomonadati</taxon>
        <taxon>Pseudomonadota</taxon>
        <taxon>Betaproteobacteria</taxon>
        <taxon>Rhodocyclales</taxon>
        <taxon>Zoogloeaceae</taxon>
        <taxon>Uliginosibacterium</taxon>
    </lineage>
</organism>
<dbReference type="InterPro" id="IPR045851">
    <property type="entry name" value="AMP-bd_C_sf"/>
</dbReference>
<proteinExistence type="predicted"/>
<name>A0ABU6K866_9RHOO</name>
<evidence type="ECO:0000259" key="1">
    <source>
        <dbReference type="Pfam" id="PF00501"/>
    </source>
</evidence>
<protein>
    <submittedName>
        <fullName evidence="2">AMP-binding protein</fullName>
    </submittedName>
</protein>
<evidence type="ECO:0000313" key="3">
    <source>
        <dbReference type="Proteomes" id="UP001331561"/>
    </source>
</evidence>
<comment type="caution">
    <text evidence="2">The sequence shown here is derived from an EMBL/GenBank/DDBJ whole genome shotgun (WGS) entry which is preliminary data.</text>
</comment>
<dbReference type="Gene3D" id="3.30.300.30">
    <property type="match status" value="1"/>
</dbReference>
<accession>A0ABU6K866</accession>
<dbReference type="Gene3D" id="3.40.50.12780">
    <property type="entry name" value="N-terminal domain of ligase-like"/>
    <property type="match status" value="1"/>
</dbReference>
<sequence>MLNIAASFSQFSDKPLLNLGTAEKSFAEIAQAAERIAVHLAEMPDASFVLCECTDVERYISVFSACVIADRTVVPFSTQKFSFEDLSEALPRFAYIDEAGNLSMHDGTGAAQRKSGDVYCLFTSGTTGKPKGILVNSGNLSAYVEGVSSFIPEYKTARNISAVFSPLFDLFYHDLLLAITYGLTLQFPTPRQRMTMADFVADRQIDIWFSTPTLAANILAARARTAASPQGAIPLSLFCGERLGAALAIEWGKSMNGDVINVYGPTETTIACTGERLDMSALDKDSDVSIGVPFGKNIASISDHGTLLISGAQVARYLHSTEVPFFDTKDLVKLEGGKYYFLGRADGQLKIKGIRIEKEELERVACAVPGVSYAKIQPILNSGLVAGFNVLVVGDAPARSISEAYKKRYGASLVPSGIQFVEEFETGTSGKAKV</sequence>
<reference evidence="2 3" key="1">
    <citation type="submission" date="2024-01" db="EMBL/GenBank/DDBJ databases">
        <title>Uliginosibacterium soil sp. nov.</title>
        <authorList>
            <person name="Lv Y."/>
        </authorList>
    </citation>
    <scope>NUCLEOTIDE SEQUENCE [LARGE SCALE GENOMIC DNA]</scope>
    <source>
        <strain evidence="2 3">H3</strain>
    </source>
</reference>
<dbReference type="PANTHER" id="PTHR45527">
    <property type="entry name" value="NONRIBOSOMAL PEPTIDE SYNTHETASE"/>
    <property type="match status" value="1"/>
</dbReference>
<dbReference type="EMBL" id="JAYXHS010000004">
    <property type="protein sequence ID" value="MEC5387822.1"/>
    <property type="molecule type" value="Genomic_DNA"/>
</dbReference>
<gene>
    <name evidence="2" type="ORF">VVD49_18970</name>
</gene>
<evidence type="ECO:0000313" key="2">
    <source>
        <dbReference type="EMBL" id="MEC5387822.1"/>
    </source>
</evidence>
<dbReference type="RefSeq" id="WP_327600796.1">
    <property type="nucleotide sequence ID" value="NZ_JAYXHS010000004.1"/>
</dbReference>
<dbReference type="InterPro" id="IPR042099">
    <property type="entry name" value="ANL_N_sf"/>
</dbReference>
<feature type="domain" description="AMP-dependent synthetase/ligase" evidence="1">
    <location>
        <begin position="113"/>
        <end position="315"/>
    </location>
</feature>
<dbReference type="Pfam" id="PF00501">
    <property type="entry name" value="AMP-binding"/>
    <property type="match status" value="1"/>
</dbReference>
<dbReference type="SUPFAM" id="SSF56801">
    <property type="entry name" value="Acetyl-CoA synthetase-like"/>
    <property type="match status" value="1"/>
</dbReference>
<dbReference type="Proteomes" id="UP001331561">
    <property type="component" value="Unassembled WGS sequence"/>
</dbReference>
<keyword evidence="3" id="KW-1185">Reference proteome</keyword>
<dbReference type="InterPro" id="IPR000873">
    <property type="entry name" value="AMP-dep_synth/lig_dom"/>
</dbReference>
<dbReference type="PANTHER" id="PTHR45527:SF1">
    <property type="entry name" value="FATTY ACID SYNTHASE"/>
    <property type="match status" value="1"/>
</dbReference>